<organism evidence="3 4">
    <name type="scientific">Dendrobium thyrsiflorum</name>
    <name type="common">Pinecone-like raceme dendrobium</name>
    <name type="synonym">Orchid</name>
    <dbReference type="NCBI Taxonomy" id="117978"/>
    <lineage>
        <taxon>Eukaryota</taxon>
        <taxon>Viridiplantae</taxon>
        <taxon>Streptophyta</taxon>
        <taxon>Embryophyta</taxon>
        <taxon>Tracheophyta</taxon>
        <taxon>Spermatophyta</taxon>
        <taxon>Magnoliopsida</taxon>
        <taxon>Liliopsida</taxon>
        <taxon>Asparagales</taxon>
        <taxon>Orchidaceae</taxon>
        <taxon>Epidendroideae</taxon>
        <taxon>Malaxideae</taxon>
        <taxon>Dendrobiinae</taxon>
        <taxon>Dendrobium</taxon>
    </lineage>
</organism>
<name>A0ABD0VRR6_DENTH</name>
<feature type="coiled-coil region" evidence="1">
    <location>
        <begin position="586"/>
        <end position="614"/>
    </location>
</feature>
<comment type="caution">
    <text evidence="3">The sequence shown here is derived from an EMBL/GenBank/DDBJ whole genome shotgun (WGS) entry which is preliminary data.</text>
</comment>
<evidence type="ECO:0000256" key="1">
    <source>
        <dbReference type="SAM" id="Coils"/>
    </source>
</evidence>
<dbReference type="EMBL" id="JANQDX010000002">
    <property type="protein sequence ID" value="KAL0927739.1"/>
    <property type="molecule type" value="Genomic_DNA"/>
</dbReference>
<feature type="coiled-coil region" evidence="1">
    <location>
        <begin position="278"/>
        <end position="305"/>
    </location>
</feature>
<feature type="region of interest" description="Disordered" evidence="2">
    <location>
        <begin position="637"/>
        <end position="666"/>
    </location>
</feature>
<keyword evidence="1" id="KW-0175">Coiled coil</keyword>
<accession>A0ABD0VRR6</accession>
<sequence length="666" mass="75813">MGTRCGAYCEARSISAGIEITENLIPRRKSLYFAVEALEWEWPRLRLARPSHTESKRARERKGSFQARVLWLVRPDQRAREGDGRSPACASFVCPTLLVEAEKAEPLVSVCVRRLQPDAEELRDSAPATPACGAPVRDSSRAELQIDLAWSFGRASQELHLTVLSGDLIKFGQGFEDVEVLFKGPTPSEVKALESQTPSERVLEVNLPVRERLTFPKVQKSNERQTTLTPVLPKKMVVERQHEVVQSLAVVPSYSKPEKLFKSSQYEEGTSSTYVLTKSQRRNKNKRLRRRLEKEEQAELEVELMKLSPLAEGNGFYPLSVSRSKEDVEKIVASPPRPLTKVPKSTPEERAKQWENDKRNVYQRVADKTCSTKEKVIKAMKNVICKHVDIILREDKDPKDSKLIVQPSQRDRQRFARQPAVSALVDGYDYKPRQKRTVSELIVLVDSTAVPPKVHGRPMVDYPNRQVVPRTSLSVSNRSDVPTRFRRSPKEDEPSSSLNELCSRGRIQTPPLDEINVGRQKSHVSSFGVKEEWRPKVAAPSVVHSSPPSCVDSKDKGKAPMEINSYEEYYPSHINTSTGKTVEEMIEYLKDSIKKIDEDERREEEENHRKLIENFNPDEDDLMDEEDILIIHYGIRGSSLSRDPHTNELLEVEEEGNENPQTRVLQ</sequence>
<proteinExistence type="predicted"/>
<feature type="region of interest" description="Disordered" evidence="2">
    <location>
        <begin position="538"/>
        <end position="557"/>
    </location>
</feature>
<protein>
    <submittedName>
        <fullName evidence="3">Uncharacterized protein</fullName>
    </submittedName>
</protein>
<dbReference type="AlphaFoldDB" id="A0ABD0VRR6"/>
<feature type="region of interest" description="Disordered" evidence="2">
    <location>
        <begin position="470"/>
        <end position="501"/>
    </location>
</feature>
<dbReference type="Proteomes" id="UP001552299">
    <property type="component" value="Unassembled WGS sequence"/>
</dbReference>
<gene>
    <name evidence="3" type="ORF">M5K25_001944</name>
</gene>
<evidence type="ECO:0000313" key="4">
    <source>
        <dbReference type="Proteomes" id="UP001552299"/>
    </source>
</evidence>
<evidence type="ECO:0000313" key="3">
    <source>
        <dbReference type="EMBL" id="KAL0927739.1"/>
    </source>
</evidence>
<feature type="compositionally biased region" description="Polar residues" evidence="2">
    <location>
        <begin position="470"/>
        <end position="480"/>
    </location>
</feature>
<keyword evidence="4" id="KW-1185">Reference proteome</keyword>
<reference evidence="3 4" key="1">
    <citation type="journal article" date="2024" name="Plant Biotechnol. J.">
        <title>Dendrobium thyrsiflorum genome and its molecular insights into genes involved in important horticultural traits.</title>
        <authorList>
            <person name="Chen B."/>
            <person name="Wang J.Y."/>
            <person name="Zheng P.J."/>
            <person name="Li K.L."/>
            <person name="Liang Y.M."/>
            <person name="Chen X.F."/>
            <person name="Zhang C."/>
            <person name="Zhao X."/>
            <person name="He X."/>
            <person name="Zhang G.Q."/>
            <person name="Liu Z.J."/>
            <person name="Xu Q."/>
        </authorList>
    </citation>
    <scope>NUCLEOTIDE SEQUENCE [LARGE SCALE GENOMIC DNA]</scope>
    <source>
        <strain evidence="3">GZMU011</strain>
    </source>
</reference>
<feature type="compositionally biased region" description="Low complexity" evidence="2">
    <location>
        <begin position="538"/>
        <end position="551"/>
    </location>
</feature>
<evidence type="ECO:0000256" key="2">
    <source>
        <dbReference type="SAM" id="MobiDB-lite"/>
    </source>
</evidence>